<name>A9D0B8_9GAMM</name>
<dbReference type="InterPro" id="IPR027373">
    <property type="entry name" value="RHH_dom"/>
</dbReference>
<feature type="domain" description="Ribbon-helix-helix" evidence="1">
    <location>
        <begin position="25"/>
        <end position="91"/>
    </location>
</feature>
<dbReference type="Proteomes" id="UP000005839">
    <property type="component" value="Unassembled WGS sequence"/>
</dbReference>
<dbReference type="Pfam" id="PF13467">
    <property type="entry name" value="RHH_4"/>
    <property type="match status" value="1"/>
</dbReference>
<proteinExistence type="predicted"/>
<sequence>MTSSVRIKVMDNLFFDNPTSHYLPIQKSIRIQGHVTSISLEKLFWDLLDQIAESQGVKRNQFIASLYIEALNHHGDVKNFTSLLRSACVQHILSKENV</sequence>
<keyword evidence="3" id="KW-1185">Reference proteome</keyword>
<protein>
    <recommendedName>
        <fullName evidence="1">Ribbon-helix-helix domain-containing protein</fullName>
    </recommendedName>
</protein>
<dbReference type="Gene3D" id="1.10.3990.20">
    <property type="entry name" value="protein bp1543"/>
    <property type="match status" value="1"/>
</dbReference>
<dbReference type="AlphaFoldDB" id="A9D0B8"/>
<comment type="caution">
    <text evidence="2">The sequence shown here is derived from an EMBL/GenBank/DDBJ whole genome shotgun (WGS) entry which is preliminary data.</text>
</comment>
<evidence type="ECO:0000313" key="3">
    <source>
        <dbReference type="Proteomes" id="UP000005839"/>
    </source>
</evidence>
<reference evidence="2 3" key="1">
    <citation type="submission" date="2007-10" db="EMBL/GenBank/DDBJ databases">
        <authorList>
            <person name="Yayanos A."/>
            <person name="Ferriera S."/>
            <person name="Johnson J."/>
            <person name="Kravitz S."/>
            <person name="Halpern A."/>
            <person name="Remington K."/>
            <person name="Beeson K."/>
            <person name="Tran B."/>
            <person name="Rogers Y.-H."/>
            <person name="Friedman R."/>
            <person name="Venter J.C."/>
        </authorList>
    </citation>
    <scope>NUCLEOTIDE SEQUENCE [LARGE SCALE GENOMIC DNA]</scope>
    <source>
        <strain evidence="2 3">KT99</strain>
    </source>
</reference>
<dbReference type="InterPro" id="IPR038268">
    <property type="entry name" value="RHH_sf"/>
</dbReference>
<accession>A9D0B8</accession>
<organism evidence="2 3">
    <name type="scientific">Shewanella benthica KT99</name>
    <dbReference type="NCBI Taxonomy" id="314608"/>
    <lineage>
        <taxon>Bacteria</taxon>
        <taxon>Pseudomonadati</taxon>
        <taxon>Pseudomonadota</taxon>
        <taxon>Gammaproteobacteria</taxon>
        <taxon>Alteromonadales</taxon>
        <taxon>Shewanellaceae</taxon>
        <taxon>Shewanella</taxon>
    </lineage>
</organism>
<dbReference type="EMBL" id="ABIC01000005">
    <property type="protein sequence ID" value="EDQ02091.1"/>
    <property type="molecule type" value="Genomic_DNA"/>
</dbReference>
<evidence type="ECO:0000313" key="2">
    <source>
        <dbReference type="EMBL" id="EDQ02091.1"/>
    </source>
</evidence>
<gene>
    <name evidence="2" type="ORF">KT99_19864</name>
</gene>
<evidence type="ECO:0000259" key="1">
    <source>
        <dbReference type="Pfam" id="PF13467"/>
    </source>
</evidence>